<keyword evidence="1" id="KW-0812">Transmembrane</keyword>
<sequence>MNSSGKGTWGFVGLIIYLVLSILLGPVLLISNSYPASTPEVIFLIIGFGFWAVGMLGNVYVVTEETEKERPKSRLQMLFLGIAGFVRIREYLV</sequence>
<evidence type="ECO:0000313" key="3">
    <source>
        <dbReference type="Proteomes" id="UP000176614"/>
    </source>
</evidence>
<accession>A0A1F4W0H6</accession>
<proteinExistence type="predicted"/>
<protein>
    <submittedName>
        <fullName evidence="2">Uncharacterized protein</fullName>
    </submittedName>
</protein>
<organism evidence="2 3">
    <name type="scientific">candidate division WWE3 bacterium RIFOXYA2_FULL_46_9</name>
    <dbReference type="NCBI Taxonomy" id="1802636"/>
    <lineage>
        <taxon>Bacteria</taxon>
        <taxon>Katanobacteria</taxon>
    </lineage>
</organism>
<dbReference type="AlphaFoldDB" id="A0A1F4W0H6"/>
<keyword evidence="1" id="KW-0472">Membrane</keyword>
<dbReference type="EMBL" id="MEVT01000011">
    <property type="protein sequence ID" value="OGC62911.1"/>
    <property type="molecule type" value="Genomic_DNA"/>
</dbReference>
<dbReference type="Proteomes" id="UP000176614">
    <property type="component" value="Unassembled WGS sequence"/>
</dbReference>
<name>A0A1F4W0H6_UNCKA</name>
<feature type="transmembrane region" description="Helical" evidence="1">
    <location>
        <begin position="41"/>
        <end position="63"/>
    </location>
</feature>
<reference evidence="2 3" key="1">
    <citation type="journal article" date="2016" name="Nat. Commun.">
        <title>Thousands of microbial genomes shed light on interconnected biogeochemical processes in an aquifer system.</title>
        <authorList>
            <person name="Anantharaman K."/>
            <person name="Brown C.T."/>
            <person name="Hug L.A."/>
            <person name="Sharon I."/>
            <person name="Castelle C.J."/>
            <person name="Probst A.J."/>
            <person name="Thomas B.C."/>
            <person name="Singh A."/>
            <person name="Wilkins M.J."/>
            <person name="Karaoz U."/>
            <person name="Brodie E.L."/>
            <person name="Williams K.H."/>
            <person name="Hubbard S.S."/>
            <person name="Banfield J.F."/>
        </authorList>
    </citation>
    <scope>NUCLEOTIDE SEQUENCE [LARGE SCALE GENOMIC DNA]</scope>
</reference>
<gene>
    <name evidence="2" type="ORF">A2264_03465</name>
</gene>
<comment type="caution">
    <text evidence="2">The sequence shown here is derived from an EMBL/GenBank/DDBJ whole genome shotgun (WGS) entry which is preliminary data.</text>
</comment>
<keyword evidence="1" id="KW-1133">Transmembrane helix</keyword>
<feature type="transmembrane region" description="Helical" evidence="1">
    <location>
        <begin position="7"/>
        <end position="29"/>
    </location>
</feature>
<evidence type="ECO:0000256" key="1">
    <source>
        <dbReference type="SAM" id="Phobius"/>
    </source>
</evidence>
<evidence type="ECO:0000313" key="2">
    <source>
        <dbReference type="EMBL" id="OGC62911.1"/>
    </source>
</evidence>